<keyword evidence="2" id="KW-0238">DNA-binding</keyword>
<evidence type="ECO:0000256" key="3">
    <source>
        <dbReference type="ARBA" id="ARBA00023163"/>
    </source>
</evidence>
<evidence type="ECO:0000313" key="7">
    <source>
        <dbReference type="Proteomes" id="UP000191500"/>
    </source>
</evidence>
<reference evidence="7" key="1">
    <citation type="journal article" date="2017" name="Nat. Microbiol.">
        <title>Global analysis of biosynthetic gene clusters reveals vast potential of secondary metabolite production in Penicillium species.</title>
        <authorList>
            <person name="Nielsen J.C."/>
            <person name="Grijseels S."/>
            <person name="Prigent S."/>
            <person name="Ji B."/>
            <person name="Dainat J."/>
            <person name="Nielsen K.F."/>
            <person name="Frisvad J.C."/>
            <person name="Workman M."/>
            <person name="Nielsen J."/>
        </authorList>
    </citation>
    <scope>NUCLEOTIDE SEQUENCE [LARGE SCALE GENOMIC DNA]</scope>
    <source>
        <strain evidence="7">IBT 31321</strain>
    </source>
</reference>
<dbReference type="GO" id="GO:0000981">
    <property type="term" value="F:DNA-binding transcription factor activity, RNA polymerase II-specific"/>
    <property type="evidence" value="ECO:0007669"/>
    <property type="project" value="InterPro"/>
</dbReference>
<dbReference type="InterPro" id="IPR001138">
    <property type="entry name" value="Zn2Cys6_DnaBD"/>
</dbReference>
<organism evidence="6 7">
    <name type="scientific">Penicillium coprophilum</name>
    <dbReference type="NCBI Taxonomy" id="36646"/>
    <lineage>
        <taxon>Eukaryota</taxon>
        <taxon>Fungi</taxon>
        <taxon>Dikarya</taxon>
        <taxon>Ascomycota</taxon>
        <taxon>Pezizomycotina</taxon>
        <taxon>Eurotiomycetes</taxon>
        <taxon>Eurotiomycetidae</taxon>
        <taxon>Eurotiales</taxon>
        <taxon>Aspergillaceae</taxon>
        <taxon>Penicillium</taxon>
    </lineage>
</organism>
<dbReference type="GO" id="GO:0008270">
    <property type="term" value="F:zinc ion binding"/>
    <property type="evidence" value="ECO:0007669"/>
    <property type="project" value="InterPro"/>
</dbReference>
<gene>
    <name evidence="6" type="ORF">PENCOP_c004G01025</name>
</gene>
<name>A0A1V6UVG4_9EURO</name>
<keyword evidence="3" id="KW-0804">Transcription</keyword>
<accession>A0A1V6UVG4</accession>
<dbReference type="InterPro" id="IPR036864">
    <property type="entry name" value="Zn2-C6_fun-type_DNA-bd_sf"/>
</dbReference>
<dbReference type="STRING" id="36646.A0A1V6UVG4"/>
<sequence>MPRQTETPMRHSCDRCYSQKLRCARTGIENTGACICCQRKHVPCIYSFSLPKGRPSVYEPIAADHDPPSTPLPPLISPPLASPRAIAGQSIIHSIKPSCVSGIPGLLMDWQFPKDVAEHTDPRWAGPVPVPASPGLLGQTRHTDARNSISEARSGGADSDIVIGQLSQLSIRLSRLCRSAEELASPSRSSIQPGHDLVCISTKPLIDATAFDSVASWLAHGSTGFSSFESTRCPNAQPTQQPDIKTPGGVLYYLFSASHFMLEILRDLYPNIGAMPTTTMPSVESNPFDSVICHLSIGCYSSLMNIYISVLDILEHDATLSSQTDRGALGDIQLVSIVQICSYLTERQNQAIDSFLSAKSSKPGSPWQDSTSTETLQSSDTAIREEMACLKMEVQQRLSRLQQILSF</sequence>
<feature type="region of interest" description="Disordered" evidence="5">
    <location>
        <begin position="133"/>
        <end position="157"/>
    </location>
</feature>
<keyword evidence="7" id="KW-1185">Reference proteome</keyword>
<comment type="caution">
    <text evidence="6">The sequence shown here is derived from an EMBL/GenBank/DDBJ whole genome shotgun (WGS) entry which is preliminary data.</text>
</comment>
<keyword evidence="1" id="KW-0805">Transcription regulation</keyword>
<evidence type="ECO:0008006" key="8">
    <source>
        <dbReference type="Google" id="ProtNLM"/>
    </source>
</evidence>
<keyword evidence="4" id="KW-0539">Nucleus</keyword>
<dbReference type="Proteomes" id="UP000191500">
    <property type="component" value="Unassembled WGS sequence"/>
</dbReference>
<feature type="region of interest" description="Disordered" evidence="5">
    <location>
        <begin position="357"/>
        <end position="379"/>
    </location>
</feature>
<evidence type="ECO:0000256" key="5">
    <source>
        <dbReference type="SAM" id="MobiDB-lite"/>
    </source>
</evidence>
<dbReference type="SUPFAM" id="SSF57701">
    <property type="entry name" value="Zn2/Cys6 DNA-binding domain"/>
    <property type="match status" value="1"/>
</dbReference>
<proteinExistence type="predicted"/>
<evidence type="ECO:0000256" key="1">
    <source>
        <dbReference type="ARBA" id="ARBA00023015"/>
    </source>
</evidence>
<dbReference type="EMBL" id="MDDG01000004">
    <property type="protein sequence ID" value="OQE42163.1"/>
    <property type="molecule type" value="Genomic_DNA"/>
</dbReference>
<evidence type="ECO:0000256" key="4">
    <source>
        <dbReference type="ARBA" id="ARBA00023242"/>
    </source>
</evidence>
<evidence type="ECO:0000313" key="6">
    <source>
        <dbReference type="EMBL" id="OQE42163.1"/>
    </source>
</evidence>
<dbReference type="GO" id="GO:0003677">
    <property type="term" value="F:DNA binding"/>
    <property type="evidence" value="ECO:0007669"/>
    <property type="project" value="UniProtKB-KW"/>
</dbReference>
<dbReference type="AlphaFoldDB" id="A0A1V6UVG4"/>
<dbReference type="CDD" id="cd00067">
    <property type="entry name" value="GAL4"/>
    <property type="match status" value="1"/>
</dbReference>
<protein>
    <recommendedName>
        <fullName evidence="8">Zn(2)-C6 fungal-type domain-containing protein</fullName>
    </recommendedName>
</protein>
<evidence type="ECO:0000256" key="2">
    <source>
        <dbReference type="ARBA" id="ARBA00023125"/>
    </source>
</evidence>